<organism evidence="8 9">
    <name type="scientific">Mizuhopecten yessoensis</name>
    <name type="common">Japanese scallop</name>
    <name type="synonym">Patinopecten yessoensis</name>
    <dbReference type="NCBI Taxonomy" id="6573"/>
    <lineage>
        <taxon>Eukaryota</taxon>
        <taxon>Metazoa</taxon>
        <taxon>Spiralia</taxon>
        <taxon>Lophotrochozoa</taxon>
        <taxon>Mollusca</taxon>
        <taxon>Bivalvia</taxon>
        <taxon>Autobranchia</taxon>
        <taxon>Pteriomorphia</taxon>
        <taxon>Pectinida</taxon>
        <taxon>Pectinoidea</taxon>
        <taxon>Pectinidae</taxon>
        <taxon>Mizuhopecten</taxon>
    </lineage>
</organism>
<feature type="region of interest" description="Disordered" evidence="6">
    <location>
        <begin position="133"/>
        <end position="157"/>
    </location>
</feature>
<dbReference type="AlphaFoldDB" id="A0A210R1A5"/>
<sequence>MVKTCSVDKCANQFDRSKKISFFRFPKDKRKRKTWIKALNRDGWVPNESSWICSVHFIDGWHGYDPADENYAPTIFKYKVVKQSDINISRETRKLARDESKESQYLKTKQIQLEEVKKKVSLAMHRGYCKPVPEPEAEAEVQEEDDTDVNVLVDTVP</sequence>
<evidence type="ECO:0000256" key="4">
    <source>
        <dbReference type="ARBA" id="ARBA00023125"/>
    </source>
</evidence>
<dbReference type="InterPro" id="IPR038441">
    <property type="entry name" value="THAP_Znf_sf"/>
</dbReference>
<dbReference type="InterPro" id="IPR006612">
    <property type="entry name" value="THAP_Znf"/>
</dbReference>
<dbReference type="EMBL" id="NEDP02000871">
    <property type="protein sequence ID" value="OWF54830.1"/>
    <property type="molecule type" value="Genomic_DNA"/>
</dbReference>
<dbReference type="GO" id="GO:0003677">
    <property type="term" value="F:DNA binding"/>
    <property type="evidence" value="ECO:0007669"/>
    <property type="project" value="UniProtKB-UniRule"/>
</dbReference>
<evidence type="ECO:0000256" key="5">
    <source>
        <dbReference type="PROSITE-ProRule" id="PRU00309"/>
    </source>
</evidence>
<proteinExistence type="predicted"/>
<dbReference type="GO" id="GO:0008270">
    <property type="term" value="F:zinc ion binding"/>
    <property type="evidence" value="ECO:0007669"/>
    <property type="project" value="UniProtKB-KW"/>
</dbReference>
<keyword evidence="3" id="KW-0862">Zinc</keyword>
<evidence type="ECO:0000259" key="7">
    <source>
        <dbReference type="PROSITE" id="PS50950"/>
    </source>
</evidence>
<evidence type="ECO:0000256" key="3">
    <source>
        <dbReference type="ARBA" id="ARBA00022833"/>
    </source>
</evidence>
<dbReference type="SUPFAM" id="SSF57716">
    <property type="entry name" value="Glucocorticoid receptor-like (DNA-binding domain)"/>
    <property type="match status" value="1"/>
</dbReference>
<dbReference type="OrthoDB" id="6145000at2759"/>
<feature type="compositionally biased region" description="Acidic residues" evidence="6">
    <location>
        <begin position="135"/>
        <end position="148"/>
    </location>
</feature>
<gene>
    <name evidence="8" type="ORF">KP79_PYT20816</name>
</gene>
<evidence type="ECO:0000313" key="9">
    <source>
        <dbReference type="Proteomes" id="UP000242188"/>
    </source>
</evidence>
<dbReference type="PANTHER" id="PTHR47696">
    <property type="entry name" value="THAP DOMAIN-CONTAINING PROTEIN 2"/>
    <property type="match status" value="1"/>
</dbReference>
<dbReference type="Proteomes" id="UP000242188">
    <property type="component" value="Unassembled WGS sequence"/>
</dbReference>
<dbReference type="Gene3D" id="6.20.210.20">
    <property type="entry name" value="THAP domain"/>
    <property type="match status" value="1"/>
</dbReference>
<keyword evidence="9" id="KW-1185">Reference proteome</keyword>
<reference evidence="8 9" key="1">
    <citation type="journal article" date="2017" name="Nat. Ecol. Evol.">
        <title>Scallop genome provides insights into evolution of bilaterian karyotype and development.</title>
        <authorList>
            <person name="Wang S."/>
            <person name="Zhang J."/>
            <person name="Jiao W."/>
            <person name="Li J."/>
            <person name="Xun X."/>
            <person name="Sun Y."/>
            <person name="Guo X."/>
            <person name="Huan P."/>
            <person name="Dong B."/>
            <person name="Zhang L."/>
            <person name="Hu X."/>
            <person name="Sun X."/>
            <person name="Wang J."/>
            <person name="Zhao C."/>
            <person name="Wang Y."/>
            <person name="Wang D."/>
            <person name="Huang X."/>
            <person name="Wang R."/>
            <person name="Lv J."/>
            <person name="Li Y."/>
            <person name="Zhang Z."/>
            <person name="Liu B."/>
            <person name="Lu W."/>
            <person name="Hui Y."/>
            <person name="Liang J."/>
            <person name="Zhou Z."/>
            <person name="Hou R."/>
            <person name="Li X."/>
            <person name="Liu Y."/>
            <person name="Li H."/>
            <person name="Ning X."/>
            <person name="Lin Y."/>
            <person name="Zhao L."/>
            <person name="Xing Q."/>
            <person name="Dou J."/>
            <person name="Li Y."/>
            <person name="Mao J."/>
            <person name="Guo H."/>
            <person name="Dou H."/>
            <person name="Li T."/>
            <person name="Mu C."/>
            <person name="Jiang W."/>
            <person name="Fu Q."/>
            <person name="Fu X."/>
            <person name="Miao Y."/>
            <person name="Liu J."/>
            <person name="Yu Q."/>
            <person name="Li R."/>
            <person name="Liao H."/>
            <person name="Li X."/>
            <person name="Kong Y."/>
            <person name="Jiang Z."/>
            <person name="Chourrout D."/>
            <person name="Li R."/>
            <person name="Bao Z."/>
        </authorList>
    </citation>
    <scope>NUCLEOTIDE SEQUENCE [LARGE SCALE GENOMIC DNA]</scope>
    <source>
        <strain evidence="8 9">PY_sf001</strain>
    </source>
</reference>
<accession>A0A210R1A5</accession>
<keyword evidence="2 5" id="KW-0863">Zinc-finger</keyword>
<dbReference type="PROSITE" id="PS50950">
    <property type="entry name" value="ZF_THAP"/>
    <property type="match status" value="1"/>
</dbReference>
<comment type="caution">
    <text evidence="8">The sequence shown here is derived from an EMBL/GenBank/DDBJ whole genome shotgun (WGS) entry which is preliminary data.</text>
</comment>
<evidence type="ECO:0000256" key="2">
    <source>
        <dbReference type="ARBA" id="ARBA00022771"/>
    </source>
</evidence>
<evidence type="ECO:0000256" key="1">
    <source>
        <dbReference type="ARBA" id="ARBA00022723"/>
    </source>
</evidence>
<evidence type="ECO:0000313" key="8">
    <source>
        <dbReference type="EMBL" id="OWF54830.1"/>
    </source>
</evidence>
<dbReference type="Pfam" id="PF05485">
    <property type="entry name" value="THAP"/>
    <property type="match status" value="1"/>
</dbReference>
<dbReference type="PANTHER" id="PTHR47696:SF1">
    <property type="entry name" value="THAP DOMAIN-CONTAINING PROTEIN 2"/>
    <property type="match status" value="1"/>
</dbReference>
<dbReference type="SMART" id="SM00980">
    <property type="entry name" value="THAP"/>
    <property type="match status" value="1"/>
</dbReference>
<name>A0A210R1A5_MIZYE</name>
<dbReference type="InterPro" id="IPR026521">
    <property type="entry name" value="THAP2"/>
</dbReference>
<protein>
    <submittedName>
        <fullName evidence="8">THAP domain-containing protein 2</fullName>
    </submittedName>
</protein>
<keyword evidence="4 5" id="KW-0238">DNA-binding</keyword>
<evidence type="ECO:0000256" key="6">
    <source>
        <dbReference type="SAM" id="MobiDB-lite"/>
    </source>
</evidence>
<keyword evidence="1" id="KW-0479">Metal-binding</keyword>
<feature type="domain" description="THAP-type" evidence="7">
    <location>
        <begin position="1"/>
        <end position="76"/>
    </location>
</feature>